<keyword evidence="3" id="KW-0645">Protease</keyword>
<feature type="binding site" evidence="9">
    <location>
        <position position="163"/>
    </location>
    <ligand>
        <name>Zn(2+)</name>
        <dbReference type="ChEBI" id="CHEBI:29105"/>
        <note>catalytic</note>
    </ligand>
</feature>
<dbReference type="Proteomes" id="UP001174694">
    <property type="component" value="Unassembled WGS sequence"/>
</dbReference>
<dbReference type="AlphaFoldDB" id="A0AA38S0L2"/>
<keyword evidence="13" id="KW-1185">Reference proteome</keyword>
<evidence type="ECO:0000256" key="1">
    <source>
        <dbReference type="ARBA" id="ARBA00010136"/>
    </source>
</evidence>
<keyword evidence="7" id="KW-0482">Metalloprotease</keyword>
<dbReference type="InterPro" id="IPR014782">
    <property type="entry name" value="Peptidase_M1_dom"/>
</dbReference>
<evidence type="ECO:0000256" key="2">
    <source>
        <dbReference type="ARBA" id="ARBA00022438"/>
    </source>
</evidence>
<dbReference type="EMBL" id="JANBVO010000002">
    <property type="protein sequence ID" value="KAJ9156607.1"/>
    <property type="molecule type" value="Genomic_DNA"/>
</dbReference>
<evidence type="ECO:0000259" key="11">
    <source>
        <dbReference type="Pfam" id="PF01433"/>
    </source>
</evidence>
<dbReference type="SUPFAM" id="SSF63737">
    <property type="entry name" value="Leukotriene A4 hydrolase N-terminal domain"/>
    <property type="match status" value="1"/>
</dbReference>
<dbReference type="PANTHER" id="PTHR11533:SF171">
    <property type="entry name" value="AMINOPEPTIDASE"/>
    <property type="match status" value="1"/>
</dbReference>
<accession>A0AA38S0L2</accession>
<dbReference type="InterPro" id="IPR001930">
    <property type="entry name" value="Peptidase_M1"/>
</dbReference>
<dbReference type="Gene3D" id="1.10.390.10">
    <property type="entry name" value="Neutral Protease Domain 2"/>
    <property type="match status" value="1"/>
</dbReference>
<dbReference type="PANTHER" id="PTHR11533">
    <property type="entry name" value="PROTEASE M1 ZINC METALLOPROTEASE"/>
    <property type="match status" value="1"/>
</dbReference>
<dbReference type="Pfam" id="PF01433">
    <property type="entry name" value="Peptidase_M1"/>
    <property type="match status" value="1"/>
</dbReference>
<dbReference type="GO" id="GO:0008270">
    <property type="term" value="F:zinc ion binding"/>
    <property type="evidence" value="ECO:0007669"/>
    <property type="project" value="InterPro"/>
</dbReference>
<evidence type="ECO:0000256" key="5">
    <source>
        <dbReference type="ARBA" id="ARBA00022801"/>
    </source>
</evidence>
<keyword evidence="2 12" id="KW-0031">Aminopeptidase</keyword>
<keyword evidence="5" id="KW-0378">Hydrolase</keyword>
<name>A0AA38S0L2_9PEZI</name>
<dbReference type="GO" id="GO:0006508">
    <property type="term" value="P:proteolysis"/>
    <property type="evidence" value="ECO:0007669"/>
    <property type="project" value="UniProtKB-KW"/>
</dbReference>
<feature type="site" description="Transition state stabilizer" evidence="10">
    <location>
        <position position="226"/>
    </location>
</feature>
<dbReference type="GO" id="GO:0005737">
    <property type="term" value="C:cytoplasm"/>
    <property type="evidence" value="ECO:0007669"/>
    <property type="project" value="TreeGrafter"/>
</dbReference>
<evidence type="ECO:0000313" key="13">
    <source>
        <dbReference type="Proteomes" id="UP001174694"/>
    </source>
</evidence>
<dbReference type="InterPro" id="IPR050344">
    <property type="entry name" value="Peptidase_M1_aminopeptidases"/>
</dbReference>
<feature type="binding site" evidence="9">
    <location>
        <position position="140"/>
    </location>
    <ligand>
        <name>Zn(2+)</name>
        <dbReference type="ChEBI" id="CHEBI:29105"/>
        <note>catalytic</note>
    </ligand>
</feature>
<dbReference type="Gene3D" id="2.60.40.1730">
    <property type="entry name" value="tricorn interacting facor f3 domain"/>
    <property type="match status" value="1"/>
</dbReference>
<dbReference type="GO" id="GO:0016020">
    <property type="term" value="C:membrane"/>
    <property type="evidence" value="ECO:0007669"/>
    <property type="project" value="TreeGrafter"/>
</dbReference>
<keyword evidence="6 9" id="KW-0862">Zinc</keyword>
<evidence type="ECO:0000256" key="3">
    <source>
        <dbReference type="ARBA" id="ARBA00022670"/>
    </source>
</evidence>
<evidence type="ECO:0000256" key="6">
    <source>
        <dbReference type="ARBA" id="ARBA00022833"/>
    </source>
</evidence>
<feature type="active site" description="Proton acceptor" evidence="8">
    <location>
        <position position="141"/>
    </location>
</feature>
<comment type="cofactor">
    <cofactor evidence="9">
        <name>Zn(2+)</name>
        <dbReference type="ChEBI" id="CHEBI:29105"/>
    </cofactor>
    <text evidence="9">Binds 1 zinc ion per subunit.</text>
</comment>
<feature type="binding site" evidence="9">
    <location>
        <position position="144"/>
    </location>
    <ligand>
        <name>Zn(2+)</name>
        <dbReference type="ChEBI" id="CHEBI:29105"/>
        <note>catalytic</note>
    </ligand>
</feature>
<evidence type="ECO:0000256" key="4">
    <source>
        <dbReference type="ARBA" id="ARBA00022723"/>
    </source>
</evidence>
<dbReference type="InterPro" id="IPR042097">
    <property type="entry name" value="Aminopeptidase_N-like_N_sf"/>
</dbReference>
<dbReference type="InterPro" id="IPR027268">
    <property type="entry name" value="Peptidase_M4/M1_CTD_sf"/>
</dbReference>
<evidence type="ECO:0000256" key="7">
    <source>
        <dbReference type="ARBA" id="ARBA00023049"/>
    </source>
</evidence>
<dbReference type="GO" id="GO:0070006">
    <property type="term" value="F:metalloaminopeptidase activity"/>
    <property type="evidence" value="ECO:0007669"/>
    <property type="project" value="TreeGrafter"/>
</dbReference>
<gene>
    <name evidence="12" type="ORF">NKR23_g1193</name>
</gene>
<protein>
    <submittedName>
        <fullName evidence="12">Aminopeptidase</fullName>
    </submittedName>
</protein>
<proteinExistence type="inferred from homology"/>
<dbReference type="PRINTS" id="PR00756">
    <property type="entry name" value="ALADIPTASE"/>
</dbReference>
<dbReference type="GO" id="GO:0043171">
    <property type="term" value="P:peptide catabolic process"/>
    <property type="evidence" value="ECO:0007669"/>
    <property type="project" value="TreeGrafter"/>
</dbReference>
<sequence>MPVKSTAELADGLKKVHFERTPVMSTYLLTWAVGELEYVEALTERHHGGIRIPVRVYTPLGLSKYGTLALECARRVLDLFQQLFKIDYPIPKSDHLVVPEFVSGAMEGWGLITYKPTKILFDPQTSNNRVMSKAVYVVAHELAHQWFGNLVTMNSWSELWLNEGFATWAGYLAVDSLFPEWNIWGQYVAEIMDDVLKVDSLPTTHAIETRVQDENDALQMFDQISYFKASSIIRTLAMQIGQDIFLEGLVGYLE</sequence>
<feature type="domain" description="Peptidase M1 membrane alanine aminopeptidase" evidence="11">
    <location>
        <begin position="69"/>
        <end position="254"/>
    </location>
</feature>
<evidence type="ECO:0000256" key="9">
    <source>
        <dbReference type="PIRSR" id="PIRSR634016-3"/>
    </source>
</evidence>
<dbReference type="SUPFAM" id="SSF55486">
    <property type="entry name" value="Metalloproteases ('zincins'), catalytic domain"/>
    <property type="match status" value="1"/>
</dbReference>
<evidence type="ECO:0000256" key="10">
    <source>
        <dbReference type="PIRSR" id="PIRSR634016-4"/>
    </source>
</evidence>
<evidence type="ECO:0000313" key="12">
    <source>
        <dbReference type="EMBL" id="KAJ9156607.1"/>
    </source>
</evidence>
<comment type="similarity">
    <text evidence="1">Belongs to the peptidase M1 family.</text>
</comment>
<dbReference type="GO" id="GO:0042277">
    <property type="term" value="F:peptide binding"/>
    <property type="evidence" value="ECO:0007669"/>
    <property type="project" value="TreeGrafter"/>
</dbReference>
<comment type="caution">
    <text evidence="12">The sequence shown here is derived from an EMBL/GenBank/DDBJ whole genome shotgun (WGS) entry which is preliminary data.</text>
</comment>
<organism evidence="12 13">
    <name type="scientific">Pleurostoma richardsiae</name>
    <dbReference type="NCBI Taxonomy" id="41990"/>
    <lineage>
        <taxon>Eukaryota</taxon>
        <taxon>Fungi</taxon>
        <taxon>Dikarya</taxon>
        <taxon>Ascomycota</taxon>
        <taxon>Pezizomycotina</taxon>
        <taxon>Sordariomycetes</taxon>
        <taxon>Sordariomycetidae</taxon>
        <taxon>Calosphaeriales</taxon>
        <taxon>Pleurostomataceae</taxon>
        <taxon>Pleurostoma</taxon>
    </lineage>
</organism>
<dbReference type="InterPro" id="IPR034016">
    <property type="entry name" value="M1_APN-typ"/>
</dbReference>
<dbReference type="CDD" id="cd09601">
    <property type="entry name" value="M1_APN-Q_like"/>
    <property type="match status" value="1"/>
</dbReference>
<dbReference type="FunFam" id="1.10.390.10:FF:000006">
    <property type="entry name" value="Puromycin-sensitive aminopeptidase"/>
    <property type="match status" value="1"/>
</dbReference>
<keyword evidence="4 9" id="KW-0479">Metal-binding</keyword>
<reference evidence="12" key="1">
    <citation type="submission" date="2022-07" db="EMBL/GenBank/DDBJ databases">
        <title>Fungi with potential for degradation of polypropylene.</title>
        <authorList>
            <person name="Gostincar C."/>
        </authorList>
    </citation>
    <scope>NUCLEOTIDE SEQUENCE</scope>
    <source>
        <strain evidence="12">EXF-13308</strain>
    </source>
</reference>
<evidence type="ECO:0000256" key="8">
    <source>
        <dbReference type="PIRSR" id="PIRSR634016-1"/>
    </source>
</evidence>